<dbReference type="Pfam" id="PF14464">
    <property type="entry name" value="Prok-JAB"/>
    <property type="match status" value="1"/>
</dbReference>
<gene>
    <name evidence="7" type="ORF">SPDO_30030</name>
</gene>
<dbReference type="GO" id="GO:0008270">
    <property type="term" value="F:zinc ion binding"/>
    <property type="evidence" value="ECO:0007669"/>
    <property type="project" value="TreeGrafter"/>
</dbReference>
<keyword evidence="2" id="KW-0479">Metal-binding</keyword>
<dbReference type="Proteomes" id="UP000197290">
    <property type="component" value="Unassembled WGS sequence"/>
</dbReference>
<evidence type="ECO:0000256" key="1">
    <source>
        <dbReference type="ARBA" id="ARBA00022670"/>
    </source>
</evidence>
<proteinExistence type="predicted"/>
<dbReference type="GO" id="GO:0008235">
    <property type="term" value="F:metalloexopeptidase activity"/>
    <property type="evidence" value="ECO:0007669"/>
    <property type="project" value="TreeGrafter"/>
</dbReference>
<dbReference type="InterPro" id="IPR028090">
    <property type="entry name" value="JAB_dom_prok"/>
</dbReference>
<dbReference type="RefSeq" id="WP_245829553.1">
    <property type="nucleotide sequence ID" value="NZ_NBBI01000008.1"/>
</dbReference>
<dbReference type="PANTHER" id="PTHR34858:SF1">
    <property type="entry name" value="CYSO-CYSTEINE PEPTIDASE"/>
    <property type="match status" value="1"/>
</dbReference>
<dbReference type="PANTHER" id="PTHR34858">
    <property type="entry name" value="CYSO-CYSTEINE PEPTIDASE"/>
    <property type="match status" value="1"/>
</dbReference>
<dbReference type="InterPro" id="IPR037518">
    <property type="entry name" value="MPN"/>
</dbReference>
<evidence type="ECO:0000313" key="8">
    <source>
        <dbReference type="Proteomes" id="UP000197290"/>
    </source>
</evidence>
<evidence type="ECO:0000259" key="6">
    <source>
        <dbReference type="PROSITE" id="PS50249"/>
    </source>
</evidence>
<dbReference type="GO" id="GO:0006508">
    <property type="term" value="P:proteolysis"/>
    <property type="evidence" value="ECO:0007669"/>
    <property type="project" value="UniProtKB-KW"/>
</dbReference>
<keyword evidence="1" id="KW-0645">Protease</keyword>
<reference evidence="7 8" key="1">
    <citation type="submission" date="2017-03" db="EMBL/GenBank/DDBJ databases">
        <title>Genome sequence of Sphingomonas dokdonensis DSM 21029.</title>
        <authorList>
            <person name="Poehlein A."/>
            <person name="Wuebbeler J.H."/>
            <person name="Steinbuechel A."/>
            <person name="Daniel R."/>
        </authorList>
    </citation>
    <scope>NUCLEOTIDE SEQUENCE [LARGE SCALE GENOMIC DNA]</scope>
    <source>
        <strain evidence="7 8">DSM 21029</strain>
    </source>
</reference>
<accession>A0A245ZDU3</accession>
<organism evidence="7 8">
    <name type="scientific">Sphingomonas dokdonensis</name>
    <dbReference type="NCBI Taxonomy" id="344880"/>
    <lineage>
        <taxon>Bacteria</taxon>
        <taxon>Pseudomonadati</taxon>
        <taxon>Pseudomonadota</taxon>
        <taxon>Alphaproteobacteria</taxon>
        <taxon>Sphingomonadales</taxon>
        <taxon>Sphingomonadaceae</taxon>
        <taxon>Sphingomonas</taxon>
    </lineage>
</organism>
<evidence type="ECO:0000313" key="7">
    <source>
        <dbReference type="EMBL" id="OWK27920.1"/>
    </source>
</evidence>
<feature type="domain" description="MPN" evidence="6">
    <location>
        <begin position="5"/>
        <end position="136"/>
    </location>
</feature>
<keyword evidence="3" id="KW-0378">Hydrolase</keyword>
<dbReference type="AlphaFoldDB" id="A0A245ZDU3"/>
<evidence type="ECO:0000256" key="3">
    <source>
        <dbReference type="ARBA" id="ARBA00022801"/>
    </source>
</evidence>
<name>A0A245ZDU3_9SPHN</name>
<dbReference type="PROSITE" id="PS50249">
    <property type="entry name" value="MPN"/>
    <property type="match status" value="1"/>
</dbReference>
<sequence>MDMTLHISRLLAAQIVSETMRFSDEICGLLLGRDNVVEAIEPCANVHATPATHFELDPAPLFRALRASRAGGPQVIGYYHSHPSGLAAPSPTDAVQAAPDGAYWLIAAGDDLTAWRAMRDGAVHGRFDPVSLAIAP</sequence>
<evidence type="ECO:0000256" key="5">
    <source>
        <dbReference type="ARBA" id="ARBA00023049"/>
    </source>
</evidence>
<evidence type="ECO:0000256" key="4">
    <source>
        <dbReference type="ARBA" id="ARBA00022833"/>
    </source>
</evidence>
<keyword evidence="5" id="KW-0482">Metalloprotease</keyword>
<protein>
    <recommendedName>
        <fullName evidence="6">MPN domain-containing protein</fullName>
    </recommendedName>
</protein>
<evidence type="ECO:0000256" key="2">
    <source>
        <dbReference type="ARBA" id="ARBA00022723"/>
    </source>
</evidence>
<dbReference type="SUPFAM" id="SSF102712">
    <property type="entry name" value="JAB1/MPN domain"/>
    <property type="match status" value="1"/>
</dbReference>
<dbReference type="Gene3D" id="3.40.140.10">
    <property type="entry name" value="Cytidine Deaminase, domain 2"/>
    <property type="match status" value="1"/>
</dbReference>
<keyword evidence="4" id="KW-0862">Zinc</keyword>
<keyword evidence="8" id="KW-1185">Reference proteome</keyword>
<dbReference type="EMBL" id="NBBI01000008">
    <property type="protein sequence ID" value="OWK27920.1"/>
    <property type="molecule type" value="Genomic_DNA"/>
</dbReference>
<dbReference type="InterPro" id="IPR051929">
    <property type="entry name" value="VirAsm_ModProt"/>
</dbReference>
<comment type="caution">
    <text evidence="7">The sequence shown here is derived from an EMBL/GenBank/DDBJ whole genome shotgun (WGS) entry which is preliminary data.</text>
</comment>
<dbReference type="CDD" id="cd08070">
    <property type="entry name" value="MPN_like"/>
    <property type="match status" value="1"/>
</dbReference>